<organism evidence="1 2">
    <name type="scientific">Cupriavidus gilardii</name>
    <dbReference type="NCBI Taxonomy" id="82541"/>
    <lineage>
        <taxon>Bacteria</taxon>
        <taxon>Pseudomonadati</taxon>
        <taxon>Pseudomonadota</taxon>
        <taxon>Betaproteobacteria</taxon>
        <taxon>Burkholderiales</taxon>
        <taxon>Burkholderiaceae</taxon>
        <taxon>Cupriavidus</taxon>
    </lineage>
</organism>
<evidence type="ECO:0000313" key="1">
    <source>
        <dbReference type="EMBL" id="USE78824.1"/>
    </source>
</evidence>
<dbReference type="EMBL" id="CP098736">
    <property type="protein sequence ID" value="USE78824.1"/>
    <property type="molecule type" value="Genomic_DNA"/>
</dbReference>
<proteinExistence type="predicted"/>
<gene>
    <name evidence="1" type="ORF">NDR89_19490</name>
</gene>
<accession>A0ABY4VS48</accession>
<name>A0ABY4VS48_9BURK</name>
<evidence type="ECO:0008006" key="3">
    <source>
        <dbReference type="Google" id="ProtNLM"/>
    </source>
</evidence>
<reference evidence="1" key="1">
    <citation type="submission" date="2022-06" db="EMBL/GenBank/DDBJ databases">
        <title>Complete genome sequence and characterization of Cupriavidus gilardii QJ1 isolated from contaminating cells.</title>
        <authorList>
            <person name="Qi J."/>
        </authorList>
    </citation>
    <scope>NUCLEOTIDE SEQUENCE</scope>
    <source>
        <strain evidence="1">QJ1</strain>
    </source>
</reference>
<keyword evidence="2" id="KW-1185">Reference proteome</keyword>
<dbReference type="Proteomes" id="UP001056648">
    <property type="component" value="Chromosome 2"/>
</dbReference>
<evidence type="ECO:0000313" key="2">
    <source>
        <dbReference type="Proteomes" id="UP001056648"/>
    </source>
</evidence>
<protein>
    <recommendedName>
        <fullName evidence="3">Phage tail protein</fullName>
    </recommendedName>
</protein>
<dbReference type="RefSeq" id="WP_252252578.1">
    <property type="nucleotide sequence ID" value="NZ_CP098736.1"/>
</dbReference>
<sequence>MATNDFLPFATGSGANVLSQAEWAALTQRLSGFQSGVAKSDQLNKAWRQSSIMAAVIAGFIADITGQDVIDDGTTATILANLKSAVSAQSVGVVGAVRNARMVVSSTSSSATYQADEVIVQTALSGQTYRLTNVNKTIDISTTGAGGMDVGTAPASSWIAVYLIYNPVTRDAALLGRALGSGVVAPEIYGGSNMPAGYTASALISLFSTTSSAQIFPFTQRDRRVNRQAVGVFNSSTNDATWQPVNLVGAVPPNAKSASGYGDAATTAGAVINFGIGSSSSGIGNNTLNMSSSGAFGVSLNFDDVHLDTLQTLYVYRTASAGTPSFTVYIRGYEF</sequence>